<sequence>MTFTEQFPVLNNYTYVNTASSGILSQSLLNWRRQHDMDFMEQGSNFRLPQADFLQQVKNSVARLFHSNVENTFLVPNFSYGFNILLDGLPGKQRVLLVQEDYPSINYPVKSRGYAYEHVVADELLEQNLLARIEQFKPTLLAFSLVQYISGIKIDPAFIKTLKHTYPELLLVADGTQYCGTEPFNFVESGLDALMASGYKWMLSGYGNGFALLNENLASQLYAGNQQKTFPSEPFLQGRSPLSFYFEPGHQDTLTFGSLKQAIADLEQTGLANIASHIQQLSQQALNAFADRGLLAEAILKRKQHSSIFNLNLTEQVFNQLQQAGVLTSLRGPGIRVSFHFYNTEQDLERLLEVIDQHR</sequence>
<evidence type="ECO:0000259" key="2">
    <source>
        <dbReference type="Pfam" id="PF00266"/>
    </source>
</evidence>
<dbReference type="Proteomes" id="UP000503278">
    <property type="component" value="Chromosome"/>
</dbReference>
<keyword evidence="3" id="KW-0032">Aminotransferase</keyword>
<name>A0A7L5DZL6_9SPHI</name>
<organism evidence="3 4">
    <name type="scientific">Mucilaginibacter robiniae</name>
    <dbReference type="NCBI Taxonomy" id="2728022"/>
    <lineage>
        <taxon>Bacteria</taxon>
        <taxon>Pseudomonadati</taxon>
        <taxon>Bacteroidota</taxon>
        <taxon>Sphingobacteriia</taxon>
        <taxon>Sphingobacteriales</taxon>
        <taxon>Sphingobacteriaceae</taxon>
        <taxon>Mucilaginibacter</taxon>
    </lineage>
</organism>
<dbReference type="GO" id="GO:0008483">
    <property type="term" value="F:transaminase activity"/>
    <property type="evidence" value="ECO:0007669"/>
    <property type="project" value="UniProtKB-KW"/>
</dbReference>
<dbReference type="KEGG" id="mrob:HH214_06505"/>
<accession>A0A7L5DZL6</accession>
<feature type="domain" description="Aminotransferase class V" evidence="2">
    <location>
        <begin position="54"/>
        <end position="351"/>
    </location>
</feature>
<dbReference type="InterPro" id="IPR015424">
    <property type="entry name" value="PyrdxlP-dep_Trfase"/>
</dbReference>
<dbReference type="PANTHER" id="PTHR43586:SF15">
    <property type="entry name" value="BLR3095 PROTEIN"/>
    <property type="match status" value="1"/>
</dbReference>
<dbReference type="SUPFAM" id="SSF53383">
    <property type="entry name" value="PLP-dependent transferases"/>
    <property type="match status" value="1"/>
</dbReference>
<protein>
    <submittedName>
        <fullName evidence="3">Aminotransferase class V-fold PLP-dependent enzyme</fullName>
    </submittedName>
</protein>
<evidence type="ECO:0000256" key="1">
    <source>
        <dbReference type="ARBA" id="ARBA00022898"/>
    </source>
</evidence>
<dbReference type="AlphaFoldDB" id="A0A7L5DZL6"/>
<gene>
    <name evidence="3" type="ORF">HH214_06505</name>
</gene>
<dbReference type="Gene3D" id="3.90.1150.10">
    <property type="entry name" value="Aspartate Aminotransferase, domain 1"/>
    <property type="match status" value="1"/>
</dbReference>
<dbReference type="InterPro" id="IPR000192">
    <property type="entry name" value="Aminotrans_V_dom"/>
</dbReference>
<dbReference type="Pfam" id="PF00266">
    <property type="entry name" value="Aminotran_5"/>
    <property type="match status" value="1"/>
</dbReference>
<keyword evidence="1" id="KW-0663">Pyridoxal phosphate</keyword>
<reference evidence="3 4" key="1">
    <citation type="submission" date="2020-04" db="EMBL/GenBank/DDBJ databases">
        <title>Genome sequencing of novel species.</title>
        <authorList>
            <person name="Heo J."/>
            <person name="Kim S.-J."/>
            <person name="Kim J.-S."/>
            <person name="Hong S.-B."/>
            <person name="Kwon S.-W."/>
        </authorList>
    </citation>
    <scope>NUCLEOTIDE SEQUENCE [LARGE SCALE GENOMIC DNA]</scope>
    <source>
        <strain evidence="3 4">F39-2</strain>
    </source>
</reference>
<dbReference type="RefSeq" id="WP_169606555.1">
    <property type="nucleotide sequence ID" value="NZ_CP051682.1"/>
</dbReference>
<dbReference type="PANTHER" id="PTHR43586">
    <property type="entry name" value="CYSTEINE DESULFURASE"/>
    <property type="match status" value="1"/>
</dbReference>
<dbReference type="InterPro" id="IPR015422">
    <property type="entry name" value="PyrdxlP-dep_Trfase_small"/>
</dbReference>
<proteinExistence type="predicted"/>
<evidence type="ECO:0000313" key="4">
    <source>
        <dbReference type="Proteomes" id="UP000503278"/>
    </source>
</evidence>
<dbReference type="EMBL" id="CP051682">
    <property type="protein sequence ID" value="QJD95547.1"/>
    <property type="molecule type" value="Genomic_DNA"/>
</dbReference>
<evidence type="ECO:0000313" key="3">
    <source>
        <dbReference type="EMBL" id="QJD95547.1"/>
    </source>
</evidence>
<keyword evidence="3" id="KW-0808">Transferase</keyword>
<dbReference type="InterPro" id="IPR015421">
    <property type="entry name" value="PyrdxlP-dep_Trfase_major"/>
</dbReference>
<dbReference type="Gene3D" id="3.40.640.10">
    <property type="entry name" value="Type I PLP-dependent aspartate aminotransferase-like (Major domain)"/>
    <property type="match status" value="1"/>
</dbReference>
<keyword evidence="4" id="KW-1185">Reference proteome</keyword>